<keyword evidence="4" id="KW-0067">ATP-binding</keyword>
<dbReference type="InterPro" id="IPR003812">
    <property type="entry name" value="Fido"/>
</dbReference>
<dbReference type="GO" id="GO:0051302">
    <property type="term" value="P:regulation of cell division"/>
    <property type="evidence" value="ECO:0007669"/>
    <property type="project" value="TreeGrafter"/>
</dbReference>
<dbReference type="Pfam" id="PF02661">
    <property type="entry name" value="Fic"/>
    <property type="match status" value="1"/>
</dbReference>
<keyword evidence="2" id="KW-0548">Nucleotidyltransferase</keyword>
<evidence type="ECO:0000256" key="2">
    <source>
        <dbReference type="ARBA" id="ARBA00022695"/>
    </source>
</evidence>
<dbReference type="EC" id="2.7.7.108" evidence="5"/>
<keyword evidence="1" id="KW-0808">Transferase</keyword>
<feature type="compositionally biased region" description="Low complexity" evidence="8">
    <location>
        <begin position="225"/>
        <end position="243"/>
    </location>
</feature>
<dbReference type="GO" id="GO:0070733">
    <property type="term" value="F:AMPylase activity"/>
    <property type="evidence" value="ECO:0007669"/>
    <property type="project" value="UniProtKB-EC"/>
</dbReference>
<name>A0A839E874_9MICO</name>
<dbReference type="AlphaFoldDB" id="A0A839E874"/>
<dbReference type="Gene3D" id="1.10.3290.10">
    <property type="entry name" value="Fido-like domain"/>
    <property type="match status" value="1"/>
</dbReference>
<feature type="region of interest" description="Disordered" evidence="8">
    <location>
        <begin position="216"/>
        <end position="252"/>
    </location>
</feature>
<dbReference type="GO" id="GO:0005524">
    <property type="term" value="F:ATP binding"/>
    <property type="evidence" value="ECO:0007669"/>
    <property type="project" value="UniProtKB-KW"/>
</dbReference>
<dbReference type="InterPro" id="IPR036597">
    <property type="entry name" value="Fido-like_dom_sf"/>
</dbReference>
<evidence type="ECO:0000256" key="7">
    <source>
        <dbReference type="ARBA" id="ARBA00048696"/>
    </source>
</evidence>
<evidence type="ECO:0000313" key="10">
    <source>
        <dbReference type="EMBL" id="MBA8847486.1"/>
    </source>
</evidence>
<dbReference type="SUPFAM" id="SSF140931">
    <property type="entry name" value="Fic-like"/>
    <property type="match status" value="1"/>
</dbReference>
<feature type="domain" description="Fido" evidence="9">
    <location>
        <begin position="52"/>
        <end position="197"/>
    </location>
</feature>
<dbReference type="Proteomes" id="UP000585905">
    <property type="component" value="Unassembled WGS sequence"/>
</dbReference>
<comment type="catalytic activity">
    <reaction evidence="6">
        <text>L-threonyl-[protein] + ATP = 3-O-(5'-adenylyl)-L-threonyl-[protein] + diphosphate</text>
        <dbReference type="Rhea" id="RHEA:54292"/>
        <dbReference type="Rhea" id="RHEA-COMP:11060"/>
        <dbReference type="Rhea" id="RHEA-COMP:13847"/>
        <dbReference type="ChEBI" id="CHEBI:30013"/>
        <dbReference type="ChEBI" id="CHEBI:30616"/>
        <dbReference type="ChEBI" id="CHEBI:33019"/>
        <dbReference type="ChEBI" id="CHEBI:138113"/>
        <dbReference type="EC" id="2.7.7.108"/>
    </reaction>
</comment>
<reference evidence="10 11" key="1">
    <citation type="submission" date="2020-07" db="EMBL/GenBank/DDBJ databases">
        <title>Sequencing the genomes of 1000 actinobacteria strains.</title>
        <authorList>
            <person name="Klenk H.-P."/>
        </authorList>
    </citation>
    <scope>NUCLEOTIDE SEQUENCE [LARGE SCALE GENOMIC DNA]</scope>
    <source>
        <strain evidence="10 11">DSM 19663</strain>
    </source>
</reference>
<keyword evidence="3" id="KW-0547">Nucleotide-binding</keyword>
<evidence type="ECO:0000256" key="6">
    <source>
        <dbReference type="ARBA" id="ARBA00047939"/>
    </source>
</evidence>
<sequence>MPDFVDPYLEPASGILRNRLGLTDRATLDRAEAELTEWRRAEMITRPVKVTGDLRQLQAIHRQLFQDVYDWAGQLRTVDIRKGTDPGAEFFMPVSRLESGAGFAFAELADEHQLHGLDRDRFVDRLAHHYDQVNYLHPFREGNGRTQRIFWTQIAAGAGFDLDWSRVTGAENDQASRAAMERQDFTELRGIFDRIVQPAAGGRLTPERMEQLRAFANLSSSVAPGRSAPSTSTGRSRRPTTPGREAEQGRDL</sequence>
<comment type="catalytic activity">
    <reaction evidence="7">
        <text>L-tyrosyl-[protein] + ATP = O-(5'-adenylyl)-L-tyrosyl-[protein] + diphosphate</text>
        <dbReference type="Rhea" id="RHEA:54288"/>
        <dbReference type="Rhea" id="RHEA-COMP:10136"/>
        <dbReference type="Rhea" id="RHEA-COMP:13846"/>
        <dbReference type="ChEBI" id="CHEBI:30616"/>
        <dbReference type="ChEBI" id="CHEBI:33019"/>
        <dbReference type="ChEBI" id="CHEBI:46858"/>
        <dbReference type="ChEBI" id="CHEBI:83624"/>
        <dbReference type="EC" id="2.7.7.108"/>
    </reaction>
</comment>
<evidence type="ECO:0000259" key="9">
    <source>
        <dbReference type="PROSITE" id="PS51459"/>
    </source>
</evidence>
<gene>
    <name evidence="10" type="ORF">FHX53_001071</name>
</gene>
<evidence type="ECO:0000256" key="3">
    <source>
        <dbReference type="ARBA" id="ARBA00022741"/>
    </source>
</evidence>
<evidence type="ECO:0000313" key="11">
    <source>
        <dbReference type="Proteomes" id="UP000585905"/>
    </source>
</evidence>
<evidence type="ECO:0000256" key="5">
    <source>
        <dbReference type="ARBA" id="ARBA00034531"/>
    </source>
</evidence>
<dbReference type="PROSITE" id="PS51459">
    <property type="entry name" value="FIDO"/>
    <property type="match status" value="1"/>
</dbReference>
<dbReference type="EMBL" id="JACGWX010000002">
    <property type="protein sequence ID" value="MBA8847486.1"/>
    <property type="molecule type" value="Genomic_DNA"/>
</dbReference>
<proteinExistence type="predicted"/>
<dbReference type="PANTHER" id="PTHR39560">
    <property type="entry name" value="PROTEIN ADENYLYLTRANSFERASE FIC-RELATED"/>
    <property type="match status" value="1"/>
</dbReference>
<evidence type="ECO:0000256" key="8">
    <source>
        <dbReference type="SAM" id="MobiDB-lite"/>
    </source>
</evidence>
<accession>A0A839E874</accession>
<keyword evidence="11" id="KW-1185">Reference proteome</keyword>
<comment type="caution">
    <text evidence="10">The sequence shown here is derived from an EMBL/GenBank/DDBJ whole genome shotgun (WGS) entry which is preliminary data.</text>
</comment>
<evidence type="ECO:0000256" key="1">
    <source>
        <dbReference type="ARBA" id="ARBA00022679"/>
    </source>
</evidence>
<protein>
    <recommendedName>
        <fullName evidence="5">protein adenylyltransferase</fullName>
        <ecNumber evidence="5">2.7.7.108</ecNumber>
    </recommendedName>
</protein>
<evidence type="ECO:0000256" key="4">
    <source>
        <dbReference type="ARBA" id="ARBA00022840"/>
    </source>
</evidence>
<dbReference type="PANTHER" id="PTHR39560:SF1">
    <property type="entry name" value="PROTEIN ADENYLYLTRANSFERASE FIC-RELATED"/>
    <property type="match status" value="1"/>
</dbReference>
<dbReference type="RefSeq" id="WP_182490324.1">
    <property type="nucleotide sequence ID" value="NZ_BAAAOV010000014.1"/>
</dbReference>
<organism evidence="10 11">
    <name type="scientific">Microcella alkalica</name>
    <dbReference type="NCBI Taxonomy" id="355930"/>
    <lineage>
        <taxon>Bacteria</taxon>
        <taxon>Bacillati</taxon>
        <taxon>Actinomycetota</taxon>
        <taxon>Actinomycetes</taxon>
        <taxon>Micrococcales</taxon>
        <taxon>Microbacteriaceae</taxon>
        <taxon>Microcella</taxon>
    </lineage>
</organism>